<evidence type="ECO:0000256" key="3">
    <source>
        <dbReference type="ARBA" id="ARBA00022737"/>
    </source>
</evidence>
<sequence>MSRYEDAMKYKKKIVYVVDRVFEKQLRSKESHEVMSLKLWIVLFVLREVMKFIESQPDLAPKDAALLYAKGLLKWEPGEEVRKPLDTLLRNCVLAFPYKQSLLYDTLRKALGTRQLGCGPATYDFILQALFGQRLLTVSTFCSVCGKPSAKKRCPACKLCYCSQECQKFDWPLHKTICQSLKSLNKPLSVEDSSVSLDDIQAQISNIDV</sequence>
<evidence type="ECO:0000256" key="4">
    <source>
        <dbReference type="ARBA" id="ARBA00022771"/>
    </source>
</evidence>
<evidence type="ECO:0000259" key="9">
    <source>
        <dbReference type="PROSITE" id="PS50865"/>
    </source>
</evidence>
<accession>A0A8S1GQF1</accession>
<keyword evidence="2" id="KW-0479">Metal-binding</keyword>
<dbReference type="InterPro" id="IPR052452">
    <property type="entry name" value="Ankyrin-MYND_dom_contain_2"/>
</dbReference>
<dbReference type="OrthoDB" id="10257049at2759"/>
<protein>
    <recommendedName>
        <fullName evidence="13">MYND-type domain-containing protein</fullName>
    </recommendedName>
</protein>
<dbReference type="AlphaFoldDB" id="A0A8S1GQF1"/>
<gene>
    <name evidence="11" type="ORF">CAUJ_LOCUS1836</name>
</gene>
<keyword evidence="12" id="KW-1185">Reference proteome</keyword>
<dbReference type="Gene3D" id="6.10.140.2220">
    <property type="match status" value="1"/>
</dbReference>
<dbReference type="EMBL" id="CAJGYM010000003">
    <property type="protein sequence ID" value="CAD6185917.1"/>
    <property type="molecule type" value="Genomic_DNA"/>
</dbReference>
<name>A0A8S1GQF1_9PELO</name>
<dbReference type="SUPFAM" id="SSF144232">
    <property type="entry name" value="HIT/MYND zinc finger-like"/>
    <property type="match status" value="1"/>
</dbReference>
<evidence type="ECO:0000256" key="7">
    <source>
        <dbReference type="ARBA" id="ARBA00023273"/>
    </source>
</evidence>
<evidence type="ECO:0000313" key="12">
    <source>
        <dbReference type="Proteomes" id="UP000835052"/>
    </source>
</evidence>
<evidence type="ECO:0000256" key="2">
    <source>
        <dbReference type="ARBA" id="ARBA00022723"/>
    </source>
</evidence>
<dbReference type="PROSITE" id="PS51083">
    <property type="entry name" value="ZF_HIT"/>
    <property type="match status" value="1"/>
</dbReference>
<dbReference type="Pfam" id="PF01753">
    <property type="entry name" value="zf-MYND"/>
    <property type="match status" value="1"/>
</dbReference>
<dbReference type="InterPro" id="IPR007529">
    <property type="entry name" value="Znf_HIT"/>
</dbReference>
<keyword evidence="5" id="KW-0862">Zinc</keyword>
<dbReference type="PROSITE" id="PS50865">
    <property type="entry name" value="ZF_MYND_2"/>
    <property type="match status" value="1"/>
</dbReference>
<keyword evidence="7" id="KW-0966">Cell projection</keyword>
<feature type="domain" description="MYND-type" evidence="9">
    <location>
        <begin position="142"/>
        <end position="178"/>
    </location>
</feature>
<keyword evidence="3" id="KW-0677">Repeat</keyword>
<comment type="subcellular location">
    <subcellularLocation>
        <location evidence="1">Cell projection</location>
    </subcellularLocation>
</comment>
<keyword evidence="6" id="KW-0040">ANK repeat</keyword>
<organism evidence="11 12">
    <name type="scientific">Caenorhabditis auriculariae</name>
    <dbReference type="NCBI Taxonomy" id="2777116"/>
    <lineage>
        <taxon>Eukaryota</taxon>
        <taxon>Metazoa</taxon>
        <taxon>Ecdysozoa</taxon>
        <taxon>Nematoda</taxon>
        <taxon>Chromadorea</taxon>
        <taxon>Rhabditida</taxon>
        <taxon>Rhabditina</taxon>
        <taxon>Rhabditomorpha</taxon>
        <taxon>Rhabditoidea</taxon>
        <taxon>Rhabditidae</taxon>
        <taxon>Peloderinae</taxon>
        <taxon>Caenorhabditis</taxon>
    </lineage>
</organism>
<dbReference type="GO" id="GO:0008270">
    <property type="term" value="F:zinc ion binding"/>
    <property type="evidence" value="ECO:0007669"/>
    <property type="project" value="UniProtKB-UniRule"/>
</dbReference>
<evidence type="ECO:0000256" key="6">
    <source>
        <dbReference type="ARBA" id="ARBA00023043"/>
    </source>
</evidence>
<evidence type="ECO:0008006" key="13">
    <source>
        <dbReference type="Google" id="ProtNLM"/>
    </source>
</evidence>
<evidence type="ECO:0000256" key="8">
    <source>
        <dbReference type="PROSITE-ProRule" id="PRU00134"/>
    </source>
</evidence>
<evidence type="ECO:0000313" key="11">
    <source>
        <dbReference type="EMBL" id="CAD6185917.1"/>
    </source>
</evidence>
<dbReference type="PANTHER" id="PTHR24150:SF8">
    <property type="entry name" value="ANKYRIN REPEAT AND MYND DOMAIN-CONTAINING PROTEIN 2"/>
    <property type="match status" value="1"/>
</dbReference>
<proteinExistence type="predicted"/>
<keyword evidence="4 8" id="KW-0863">Zinc-finger</keyword>
<feature type="domain" description="HIT-type" evidence="10">
    <location>
        <begin position="142"/>
        <end position="178"/>
    </location>
</feature>
<evidence type="ECO:0000259" key="10">
    <source>
        <dbReference type="PROSITE" id="PS51083"/>
    </source>
</evidence>
<evidence type="ECO:0000256" key="1">
    <source>
        <dbReference type="ARBA" id="ARBA00004316"/>
    </source>
</evidence>
<dbReference type="InterPro" id="IPR002893">
    <property type="entry name" value="Znf_MYND"/>
</dbReference>
<dbReference type="PANTHER" id="PTHR24150">
    <property type="entry name" value="ANKYRIN REPEAT AND MYND DOMAIN-CONTAINING PROTEIN 2"/>
    <property type="match status" value="1"/>
</dbReference>
<comment type="caution">
    <text evidence="11">The sequence shown here is derived from an EMBL/GenBank/DDBJ whole genome shotgun (WGS) entry which is preliminary data.</text>
</comment>
<evidence type="ECO:0000256" key="5">
    <source>
        <dbReference type="ARBA" id="ARBA00022833"/>
    </source>
</evidence>
<dbReference type="GO" id="GO:0042995">
    <property type="term" value="C:cell projection"/>
    <property type="evidence" value="ECO:0007669"/>
    <property type="project" value="UniProtKB-SubCell"/>
</dbReference>
<reference evidence="11" key="1">
    <citation type="submission" date="2020-10" db="EMBL/GenBank/DDBJ databases">
        <authorList>
            <person name="Kikuchi T."/>
        </authorList>
    </citation>
    <scope>NUCLEOTIDE SEQUENCE</scope>
    <source>
        <strain evidence="11">NKZ352</strain>
    </source>
</reference>
<dbReference type="Proteomes" id="UP000835052">
    <property type="component" value="Unassembled WGS sequence"/>
</dbReference>